<reference evidence="1" key="1">
    <citation type="journal article" date="2022" name="Plant J.">
        <title>Strategies of tolerance reflected in two North American maple genomes.</title>
        <authorList>
            <person name="McEvoy S.L."/>
            <person name="Sezen U.U."/>
            <person name="Trouern-Trend A."/>
            <person name="McMahon S.M."/>
            <person name="Schaberg P.G."/>
            <person name="Yang J."/>
            <person name="Wegrzyn J.L."/>
            <person name="Swenson N.G."/>
        </authorList>
    </citation>
    <scope>NUCLEOTIDE SEQUENCE</scope>
    <source>
        <strain evidence="1">NS2018</strain>
    </source>
</reference>
<comment type="caution">
    <text evidence="1">The sequence shown here is derived from an EMBL/GenBank/DDBJ whole genome shotgun (WGS) entry which is preliminary data.</text>
</comment>
<dbReference type="AlphaFoldDB" id="A0AA39TNM2"/>
<evidence type="ECO:0000313" key="1">
    <source>
        <dbReference type="EMBL" id="KAK0607304.1"/>
    </source>
</evidence>
<dbReference type="Proteomes" id="UP001168877">
    <property type="component" value="Unassembled WGS sequence"/>
</dbReference>
<proteinExistence type="predicted"/>
<accession>A0AA39TNM2</accession>
<gene>
    <name evidence="1" type="ORF">LWI29_012889</name>
</gene>
<reference evidence="1" key="2">
    <citation type="submission" date="2023-06" db="EMBL/GenBank/DDBJ databases">
        <authorList>
            <person name="Swenson N.G."/>
            <person name="Wegrzyn J.L."/>
            <person name="Mcevoy S.L."/>
        </authorList>
    </citation>
    <scope>NUCLEOTIDE SEQUENCE</scope>
    <source>
        <strain evidence="1">NS2018</strain>
        <tissue evidence="1">Leaf</tissue>
    </source>
</reference>
<protein>
    <submittedName>
        <fullName evidence="1">Uncharacterized protein</fullName>
    </submittedName>
</protein>
<keyword evidence="2" id="KW-1185">Reference proteome</keyword>
<sequence length="93" mass="10657">MYNKKLKLRYLQNRSSKKDEDHFINLPSGNEWIANPNDEESIEVGDEERNLDVDEMANEIGGSLQLINECENDFGDEDNEIGFNDVDGYEDGV</sequence>
<organism evidence="1 2">
    <name type="scientific">Acer saccharum</name>
    <name type="common">Sugar maple</name>
    <dbReference type="NCBI Taxonomy" id="4024"/>
    <lineage>
        <taxon>Eukaryota</taxon>
        <taxon>Viridiplantae</taxon>
        <taxon>Streptophyta</taxon>
        <taxon>Embryophyta</taxon>
        <taxon>Tracheophyta</taxon>
        <taxon>Spermatophyta</taxon>
        <taxon>Magnoliopsida</taxon>
        <taxon>eudicotyledons</taxon>
        <taxon>Gunneridae</taxon>
        <taxon>Pentapetalae</taxon>
        <taxon>rosids</taxon>
        <taxon>malvids</taxon>
        <taxon>Sapindales</taxon>
        <taxon>Sapindaceae</taxon>
        <taxon>Hippocastanoideae</taxon>
        <taxon>Acereae</taxon>
        <taxon>Acer</taxon>
    </lineage>
</organism>
<dbReference type="EMBL" id="JAUESC010000001">
    <property type="protein sequence ID" value="KAK0607304.1"/>
    <property type="molecule type" value="Genomic_DNA"/>
</dbReference>
<name>A0AA39TNM2_ACESA</name>
<evidence type="ECO:0000313" key="2">
    <source>
        <dbReference type="Proteomes" id="UP001168877"/>
    </source>
</evidence>